<dbReference type="InterPro" id="IPR000182">
    <property type="entry name" value="GNAT_dom"/>
</dbReference>
<comment type="caution">
    <text evidence="3">The sequence shown here is derived from an EMBL/GenBank/DDBJ whole genome shotgun (WGS) entry which is preliminary data.</text>
</comment>
<dbReference type="OrthoDB" id="552921at2759"/>
<dbReference type="Proteomes" id="UP000075714">
    <property type="component" value="Unassembled WGS sequence"/>
</dbReference>
<reference evidence="4" key="1">
    <citation type="journal article" date="2016" name="Nat. Commun.">
        <title>The Gonium pectorale genome demonstrates co-option of cell cycle regulation during the evolution of multicellularity.</title>
        <authorList>
            <person name="Hanschen E.R."/>
            <person name="Marriage T.N."/>
            <person name="Ferris P.J."/>
            <person name="Hamaji T."/>
            <person name="Toyoda A."/>
            <person name="Fujiyama A."/>
            <person name="Neme R."/>
            <person name="Noguchi H."/>
            <person name="Minakuchi Y."/>
            <person name="Suzuki M."/>
            <person name="Kawai-Toyooka H."/>
            <person name="Smith D.R."/>
            <person name="Sparks H."/>
            <person name="Anderson J."/>
            <person name="Bakaric R."/>
            <person name="Luria V."/>
            <person name="Karger A."/>
            <person name="Kirschner M.W."/>
            <person name="Durand P.M."/>
            <person name="Michod R.E."/>
            <person name="Nozaki H."/>
            <person name="Olson B.J."/>
        </authorList>
    </citation>
    <scope>NUCLEOTIDE SEQUENCE [LARGE SCALE GENOMIC DNA]</scope>
    <source>
        <strain evidence="4">NIES-2863</strain>
    </source>
</reference>
<proteinExistence type="predicted"/>
<evidence type="ECO:0000313" key="3">
    <source>
        <dbReference type="EMBL" id="KXZ43053.1"/>
    </source>
</evidence>
<name>A0A150FZK7_GONPE</name>
<dbReference type="PROSITE" id="PS51186">
    <property type="entry name" value="GNAT"/>
    <property type="match status" value="1"/>
</dbReference>
<feature type="region of interest" description="Disordered" evidence="1">
    <location>
        <begin position="212"/>
        <end position="234"/>
    </location>
</feature>
<sequence length="288" mass="31872">MSRGNRLEEELHKLRGTVEFPAQGTFEFVLLPPFGLDVINTADHTRFTDACELLTKTFPNNAKQIKWNVYRGRSPKNGSRVHDDPTFYACLLAGVWLGDQVVCAASLRLNLPKGSERWHSHVQTVYQATRGRYQKQGLGRLLTRCIMQAAAKAGHEYATVVIMDRSVEAYWTNVGFAPTGHRDEHAVHLVVHASERHAGKSGVWVMRLDPPGAEQEEEEAEVAGPGAQQQQPGGAALAARRVREAYWELQVRLYCKPGALVKARPGPGPVVTLHLRLPGGCSDRVPSQ</sequence>
<gene>
    <name evidence="3" type="ORF">GPECTOR_105g107</name>
</gene>
<evidence type="ECO:0000313" key="4">
    <source>
        <dbReference type="Proteomes" id="UP000075714"/>
    </source>
</evidence>
<evidence type="ECO:0000259" key="2">
    <source>
        <dbReference type="PROSITE" id="PS51186"/>
    </source>
</evidence>
<dbReference type="InterPro" id="IPR016181">
    <property type="entry name" value="Acyl_CoA_acyltransferase"/>
</dbReference>
<organism evidence="3 4">
    <name type="scientific">Gonium pectorale</name>
    <name type="common">Green alga</name>
    <dbReference type="NCBI Taxonomy" id="33097"/>
    <lineage>
        <taxon>Eukaryota</taxon>
        <taxon>Viridiplantae</taxon>
        <taxon>Chlorophyta</taxon>
        <taxon>core chlorophytes</taxon>
        <taxon>Chlorophyceae</taxon>
        <taxon>CS clade</taxon>
        <taxon>Chlamydomonadales</taxon>
        <taxon>Volvocaceae</taxon>
        <taxon>Gonium</taxon>
    </lineage>
</organism>
<protein>
    <recommendedName>
        <fullName evidence="2">N-acetyltransferase domain-containing protein</fullName>
    </recommendedName>
</protein>
<dbReference type="EMBL" id="LSYV01000105">
    <property type="protein sequence ID" value="KXZ43053.1"/>
    <property type="molecule type" value="Genomic_DNA"/>
</dbReference>
<evidence type="ECO:0000256" key="1">
    <source>
        <dbReference type="SAM" id="MobiDB-lite"/>
    </source>
</evidence>
<dbReference type="Gene3D" id="3.40.630.30">
    <property type="match status" value="1"/>
</dbReference>
<accession>A0A150FZK7</accession>
<feature type="domain" description="N-acetyltransferase" evidence="2">
    <location>
        <begin position="37"/>
        <end position="211"/>
    </location>
</feature>
<feature type="compositionally biased region" description="Low complexity" evidence="1">
    <location>
        <begin position="222"/>
        <end position="234"/>
    </location>
</feature>
<dbReference type="AlphaFoldDB" id="A0A150FZK7"/>
<dbReference type="SUPFAM" id="SSF55729">
    <property type="entry name" value="Acyl-CoA N-acyltransferases (Nat)"/>
    <property type="match status" value="1"/>
</dbReference>
<dbReference type="STRING" id="33097.A0A150FZK7"/>
<keyword evidence="4" id="KW-1185">Reference proteome</keyword>
<dbReference type="GO" id="GO:0016747">
    <property type="term" value="F:acyltransferase activity, transferring groups other than amino-acyl groups"/>
    <property type="evidence" value="ECO:0007669"/>
    <property type="project" value="InterPro"/>
</dbReference>